<organism evidence="1 2">
    <name type="scientific">Cymbomonas tetramitiformis</name>
    <dbReference type="NCBI Taxonomy" id="36881"/>
    <lineage>
        <taxon>Eukaryota</taxon>
        <taxon>Viridiplantae</taxon>
        <taxon>Chlorophyta</taxon>
        <taxon>Pyramimonadophyceae</taxon>
        <taxon>Pyramimonadales</taxon>
        <taxon>Pyramimonadaceae</taxon>
        <taxon>Cymbomonas</taxon>
    </lineage>
</organism>
<accession>A0AAE0C2W6</accession>
<dbReference type="Proteomes" id="UP001190700">
    <property type="component" value="Unassembled WGS sequence"/>
</dbReference>
<reference evidence="1 2" key="1">
    <citation type="journal article" date="2015" name="Genome Biol. Evol.">
        <title>Comparative Genomics of a Bacterivorous Green Alga Reveals Evolutionary Causalities and Consequences of Phago-Mixotrophic Mode of Nutrition.</title>
        <authorList>
            <person name="Burns J.A."/>
            <person name="Paasch A."/>
            <person name="Narechania A."/>
            <person name="Kim E."/>
        </authorList>
    </citation>
    <scope>NUCLEOTIDE SEQUENCE [LARGE SCALE GENOMIC DNA]</scope>
    <source>
        <strain evidence="1 2">PLY_AMNH</strain>
    </source>
</reference>
<proteinExistence type="predicted"/>
<gene>
    <name evidence="1" type="ORF">CYMTET_43723</name>
</gene>
<evidence type="ECO:0000313" key="2">
    <source>
        <dbReference type="Proteomes" id="UP001190700"/>
    </source>
</evidence>
<comment type="caution">
    <text evidence="1">The sequence shown here is derived from an EMBL/GenBank/DDBJ whole genome shotgun (WGS) entry which is preliminary data.</text>
</comment>
<evidence type="ECO:0000313" key="1">
    <source>
        <dbReference type="EMBL" id="KAK3246753.1"/>
    </source>
</evidence>
<protein>
    <submittedName>
        <fullName evidence="1">Uncharacterized protein</fullName>
    </submittedName>
</protein>
<dbReference type="EMBL" id="LGRX02029504">
    <property type="protein sequence ID" value="KAK3246753.1"/>
    <property type="molecule type" value="Genomic_DNA"/>
</dbReference>
<name>A0AAE0C2W6_9CHLO</name>
<dbReference type="AlphaFoldDB" id="A0AAE0C2W6"/>
<sequence>MVSTRSTPSVASRRRSLATIFDTAAARNAVTPATPVTPGVPAANSTQAIFVATVRTLTRDRFDESVAKHVIRKCFREKHERFPRTESHAQVLFARLVPSIQEAFEAEDALFAPLFYLEDATVAVRPEANKLIFSTLELSMCPASPAADWLEASSTSHPLDGKRVLLEIARRLLDPGAPFQRTSDLLGVRFKANTDPSDSIADFDAALKSARRKNTLDDDELKEQFITALDPTFYSPVVPRLFTHQQRAAVDLLSMQQWVSECYARHVQAGTHLTFSAAAMTDEGNSSGSWWETYDEKFRG</sequence>
<keyword evidence="2" id="KW-1185">Reference proteome</keyword>